<reference evidence="1 2" key="1">
    <citation type="journal article" date="2017" name="Int J Environ Stud">
        <title>Does the Miocene-Pliocene relict legume Oxytropis triphylla form nitrogen-fixing nodules with a combination of bacterial strains?</title>
        <authorList>
            <person name="Safronova V."/>
            <person name="Belimov A."/>
            <person name="Sazanova A."/>
            <person name="Kuznetsova I."/>
            <person name="Popova J."/>
            <person name="Andronov E."/>
            <person name="Verkhozina A."/>
            <person name="Tikhonovich I."/>
        </authorList>
    </citation>
    <scope>NUCLEOTIDE SEQUENCE [LARGE SCALE GENOMIC DNA]</scope>
    <source>
        <strain evidence="1 2">Tri-38</strain>
    </source>
</reference>
<organism evidence="1 2">
    <name type="scientific">Phyllobacterium zundukense</name>
    <dbReference type="NCBI Taxonomy" id="1867719"/>
    <lineage>
        <taxon>Bacteria</taxon>
        <taxon>Pseudomonadati</taxon>
        <taxon>Pseudomonadota</taxon>
        <taxon>Alphaproteobacteria</taxon>
        <taxon>Hyphomicrobiales</taxon>
        <taxon>Phyllobacteriaceae</taxon>
        <taxon>Phyllobacterium</taxon>
    </lineage>
</organism>
<name>A0A2N9W167_9HYPH</name>
<sequence length="71" mass="7867">MNQDVNGKLACTECGTVYLDFPTKLDSDTLILCRSCGKQLGRWGELEADFIAQGGQDGVFEMHDGQIIRKE</sequence>
<protein>
    <submittedName>
        <fullName evidence="1">Uncharacterized protein</fullName>
    </submittedName>
</protein>
<proteinExistence type="predicted"/>
<evidence type="ECO:0000313" key="2">
    <source>
        <dbReference type="Proteomes" id="UP000232163"/>
    </source>
</evidence>
<evidence type="ECO:0000313" key="1">
    <source>
        <dbReference type="EMBL" id="PIO45485.1"/>
    </source>
</evidence>
<dbReference type="KEGG" id="pht:BLM14_22635"/>
<keyword evidence="2" id="KW-1185">Reference proteome</keyword>
<gene>
    <name evidence="1" type="ORF">B5P45_07285</name>
</gene>
<dbReference type="EMBL" id="MZMT01000019">
    <property type="protein sequence ID" value="PIO45485.1"/>
    <property type="molecule type" value="Genomic_DNA"/>
</dbReference>
<accession>A0A2N9W167</accession>
<dbReference type="Proteomes" id="UP000232163">
    <property type="component" value="Unassembled WGS sequence"/>
</dbReference>
<dbReference type="AlphaFoldDB" id="A0A2N9W167"/>
<comment type="caution">
    <text evidence="1">The sequence shown here is derived from an EMBL/GenBank/DDBJ whole genome shotgun (WGS) entry which is preliminary data.</text>
</comment>